<gene>
    <name evidence="2" type="ORF">KI688_007591</name>
</gene>
<feature type="region of interest" description="Disordered" evidence="1">
    <location>
        <begin position="185"/>
        <end position="216"/>
    </location>
</feature>
<dbReference type="EMBL" id="JAHRHY010000025">
    <property type="protein sequence ID" value="KAG9061253.1"/>
    <property type="molecule type" value="Genomic_DNA"/>
</dbReference>
<feature type="region of interest" description="Disordered" evidence="1">
    <location>
        <begin position="828"/>
        <end position="864"/>
    </location>
</feature>
<feature type="compositionally biased region" description="Basic and acidic residues" evidence="1">
    <location>
        <begin position="838"/>
        <end position="848"/>
    </location>
</feature>
<dbReference type="Gene3D" id="3.80.10.10">
    <property type="entry name" value="Ribonuclease Inhibitor"/>
    <property type="match status" value="1"/>
</dbReference>
<dbReference type="SUPFAM" id="SSF52047">
    <property type="entry name" value="RNI-like"/>
    <property type="match status" value="1"/>
</dbReference>
<feature type="region of interest" description="Disordered" evidence="1">
    <location>
        <begin position="543"/>
        <end position="566"/>
    </location>
</feature>
<accession>A0A9P8BMM8</accession>
<dbReference type="Proteomes" id="UP000707451">
    <property type="component" value="Unassembled WGS sequence"/>
</dbReference>
<dbReference type="AlphaFoldDB" id="A0A9P8BMM8"/>
<name>A0A9P8BMM8_9FUNG</name>
<dbReference type="OrthoDB" id="2330886at2759"/>
<reference evidence="2" key="1">
    <citation type="submission" date="2021-06" db="EMBL/GenBank/DDBJ databases">
        <title>Genome Sequence of Mortierella hyaline Strain SCG-10, a Cold-Adapted, Nitrate-Reducing Fungus Isolated from Soil in Minnesota, USA.</title>
        <authorList>
            <person name="Aldossari N."/>
        </authorList>
    </citation>
    <scope>NUCLEOTIDE SEQUENCE</scope>
    <source>
        <strain evidence="2">SCG-10</strain>
    </source>
</reference>
<sequence>MTDNDDVDNKEQQLHPPPVQRLPNECLYLIVNHVWDDLRTLHTLLFVNRFFFHAALPKIMDHPLETWQMTLFEPEYVTNSEKLFVLVLTSLLHHQQRLTGWDAVSILEDFGLQLVTPVEFPSLKPFLPVTQDGLVQEQEEKGNPMTVDYSKYLTVLDNYQWQYIEFSRFIRLIKMPVSMQDTLQIQQGTDEPSDQTATAVEDDQEGEHTEDQQQLHDYKDLVREGIAQMMLHYNVECITEFSFHVSEALKNLPIASKLAKLRYLNVYRDESLPSQHLQDTIAFIHLNKKSFPRKPCLQLGFDYGWSNYDNSEFTSIKESRSAMFNLMKPNLLLYEAAGEPEDLKIGHIPGFYGLAENISVERLFRLDDDDQFRIDMGEGPDMEAFLSRCHRLDMIRMEVGHPYLLSWAAQRARDHPSSNLLPALDDLSLWSDRPYRFTIHVLNDSMAAFAKSLRNVHISNRHTFRNRGQEPNPWVLQQDMEKSRLIRTAPLANGIGDWPSPLPQLRSLTIDLNCTSTIQIGSLDQCFNLENLELRFGAIGEAPRATAPDDSDPEADPRRQAPLDPRLFPKWTLPKLKTLHLDGTPALRFDYDSLGTMPDLETLSLSCNKKVDLENRLQDIPRLSLHTSHFYSASIPQETGAETSSAESTQDISTTSKGGIWTRTWTLPKLKALEMEGPPAAVFTLDWLKGCPSLTSVTLSLHLDGSPQRLPRIAYSPATYALSPTIEKYGSDRPEATAAAAAVVDEDDDSGVFKESKLERLHLKGPWAITASDLTALMTDYAPYLQTLSLNRIQNRYGMSVVTFIQAFRDADEICRRRYGEDWDARPGDVADFEDWHEDTNEREGKGEGDDDAGSGSDAPEDCQGLAVGLTATPDADSLPTKPLPGRSLLTVEANYTIGKRRRPQAGIEIIDSNDADDYRRCGLRVYSFSKECFVDKYDKAWFSRNKGSGLVDRFGVKK</sequence>
<evidence type="ECO:0000256" key="1">
    <source>
        <dbReference type="SAM" id="MobiDB-lite"/>
    </source>
</evidence>
<comment type="caution">
    <text evidence="2">The sequence shown here is derived from an EMBL/GenBank/DDBJ whole genome shotgun (WGS) entry which is preliminary data.</text>
</comment>
<evidence type="ECO:0000313" key="3">
    <source>
        <dbReference type="Proteomes" id="UP000707451"/>
    </source>
</evidence>
<protein>
    <submittedName>
        <fullName evidence="2">Uncharacterized protein</fullName>
    </submittedName>
</protein>
<proteinExistence type="predicted"/>
<organism evidence="2 3">
    <name type="scientific">Linnemannia hyalina</name>
    <dbReference type="NCBI Taxonomy" id="64524"/>
    <lineage>
        <taxon>Eukaryota</taxon>
        <taxon>Fungi</taxon>
        <taxon>Fungi incertae sedis</taxon>
        <taxon>Mucoromycota</taxon>
        <taxon>Mortierellomycotina</taxon>
        <taxon>Mortierellomycetes</taxon>
        <taxon>Mortierellales</taxon>
        <taxon>Mortierellaceae</taxon>
        <taxon>Linnemannia</taxon>
    </lineage>
</organism>
<keyword evidence="3" id="KW-1185">Reference proteome</keyword>
<feature type="compositionally biased region" description="Basic and acidic residues" evidence="1">
    <location>
        <begin position="206"/>
        <end position="216"/>
    </location>
</feature>
<evidence type="ECO:0000313" key="2">
    <source>
        <dbReference type="EMBL" id="KAG9061253.1"/>
    </source>
</evidence>
<dbReference type="InterPro" id="IPR032675">
    <property type="entry name" value="LRR_dom_sf"/>
</dbReference>
<feature type="compositionally biased region" description="Polar residues" evidence="1">
    <location>
        <begin position="185"/>
        <end position="198"/>
    </location>
</feature>